<dbReference type="InterPro" id="IPR001909">
    <property type="entry name" value="KRAB"/>
</dbReference>
<evidence type="ECO:0000256" key="5">
    <source>
        <dbReference type="PROSITE-ProRule" id="PRU00042"/>
    </source>
</evidence>
<dbReference type="PANTHER" id="PTHR23232:SF118">
    <property type="entry name" value="ZINC FINGER PROTEIN 746"/>
    <property type="match status" value="1"/>
</dbReference>
<reference evidence="10 11" key="1">
    <citation type="journal article" date="2011" name="Nature">
        <title>Genome sequencing reveals insights into physiology and longevity of the naked mole rat.</title>
        <authorList>
            <person name="Kim E.B."/>
            <person name="Fang X."/>
            <person name="Fushan A.A."/>
            <person name="Huang Z."/>
            <person name="Lobanov A.V."/>
            <person name="Han L."/>
            <person name="Marino S.M."/>
            <person name="Sun X."/>
            <person name="Turanov A.A."/>
            <person name="Yang P."/>
            <person name="Yim S.H."/>
            <person name="Zhao X."/>
            <person name="Kasaikina M.V."/>
            <person name="Stoletzki N."/>
            <person name="Peng C."/>
            <person name="Polak P."/>
            <person name="Xiong Z."/>
            <person name="Kiezun A."/>
            <person name="Zhu Y."/>
            <person name="Chen Y."/>
            <person name="Kryukov G.V."/>
            <person name="Zhang Q."/>
            <person name="Peshkin L."/>
            <person name="Yang L."/>
            <person name="Bronson R.T."/>
            <person name="Buffenstein R."/>
            <person name="Wang B."/>
            <person name="Han C."/>
            <person name="Li Q."/>
            <person name="Chen L."/>
            <person name="Zhao W."/>
            <person name="Sunyaev S.R."/>
            <person name="Park T.J."/>
            <person name="Zhang G."/>
            <person name="Wang J."/>
            <person name="Gladyshev V.N."/>
        </authorList>
    </citation>
    <scope>NUCLEOTIDE SEQUENCE [LARGE SCALE GENOMIC DNA]</scope>
</reference>
<evidence type="ECO:0000313" key="11">
    <source>
        <dbReference type="Proteomes" id="UP000006813"/>
    </source>
</evidence>
<evidence type="ECO:0000259" key="7">
    <source>
        <dbReference type="PROSITE" id="PS50157"/>
    </source>
</evidence>
<evidence type="ECO:0000256" key="2">
    <source>
        <dbReference type="ARBA" id="ARBA00022737"/>
    </source>
</evidence>
<evidence type="ECO:0000313" key="10">
    <source>
        <dbReference type="EMBL" id="EHA98278.1"/>
    </source>
</evidence>
<feature type="region of interest" description="Disordered" evidence="6">
    <location>
        <begin position="522"/>
        <end position="559"/>
    </location>
</feature>
<accession>G5AML8</accession>
<keyword evidence="2" id="KW-0677">Repeat</keyword>
<proteinExistence type="predicted"/>
<evidence type="ECO:0000256" key="6">
    <source>
        <dbReference type="SAM" id="MobiDB-lite"/>
    </source>
</evidence>
<dbReference type="GO" id="GO:0008270">
    <property type="term" value="F:zinc ion binding"/>
    <property type="evidence" value="ECO:0007669"/>
    <property type="project" value="UniProtKB-KW"/>
</dbReference>
<protein>
    <submittedName>
        <fullName evidence="10">Zinc finger protein 746</fullName>
    </submittedName>
</protein>
<dbReference type="Pfam" id="PF01352">
    <property type="entry name" value="KRAB"/>
    <property type="match status" value="1"/>
</dbReference>
<evidence type="ECO:0000256" key="4">
    <source>
        <dbReference type="ARBA" id="ARBA00022833"/>
    </source>
</evidence>
<feature type="region of interest" description="Disordered" evidence="6">
    <location>
        <begin position="342"/>
        <end position="370"/>
    </location>
</feature>
<dbReference type="AlphaFoldDB" id="G5AML8"/>
<dbReference type="Pfam" id="PF00096">
    <property type="entry name" value="zf-C2H2"/>
    <property type="match status" value="1"/>
</dbReference>
<dbReference type="SMART" id="SM00355">
    <property type="entry name" value="ZnF_C2H2"/>
    <property type="match status" value="2"/>
</dbReference>
<feature type="domain" description="KRAB" evidence="8">
    <location>
        <begin position="110"/>
        <end position="181"/>
    </location>
</feature>
<sequence>MLTSLFSFAKISPWTMAATIQAMERKIESQAARLLSLEGRTGMAEKKLADCEKTAVEFGNQLEGKWAVLGTLLQEYGLLQRRLENVENLLRNRNFWILRLPPGSKGEVPVTFDDVAVYFSEQEWGKLEDWQKELYKHVMRGNYETLVSLDYAISKPEVLSQIDQGKDPCTWRRTGPKIPDVPVDPSPGSGPPVPAPDLLMQIKQEGELQLQEQQALGVEAWAAGQPDVGEEPWGLSQLDSGAGDISTDATSGVHSNFSTTIPPTSWQAELPPHHPSSACSDGTLKLNMAASTEADVKIVIKTEVQEEEVVATPVHPTDLEAHGTLFAPGQAARFFPSPVQEGAWESQGSSFPGQDPVLGLREPARPERDLGDLSPAVAQEETPPAGDWLFGGVRWGWNFRCKPPVGLNPRSGPEGLPFSSPEGGEAILDPSQAPRPFPEPCKYPGRTKGFGHKPGLKKHPAAPPGGRPFTCTTCGKSFQLQCEKRFTERSKLIDHYRTHTGVRPFTCTVCGKSFIRKDHLRKHQRNHTGGAKTPARGQPLPPVPAVPPDPFKSPAAKGPLAPTDLVTDWTCGLSVLGPTDGGDL</sequence>
<dbReference type="STRING" id="10181.G5AML8"/>
<dbReference type="EMBL" id="JH166004">
    <property type="protein sequence ID" value="EHA98278.1"/>
    <property type="molecule type" value="Genomic_DNA"/>
</dbReference>
<keyword evidence="4" id="KW-0862">Zinc</keyword>
<feature type="domain" description="KRAB-related" evidence="9">
    <location>
        <begin position="107"/>
        <end position="167"/>
    </location>
</feature>
<feature type="compositionally biased region" description="Pro residues" evidence="6">
    <location>
        <begin position="539"/>
        <end position="551"/>
    </location>
</feature>
<evidence type="ECO:0000259" key="8">
    <source>
        <dbReference type="PROSITE" id="PS50805"/>
    </source>
</evidence>
<keyword evidence="3 5" id="KW-0863">Zinc-finger</keyword>
<dbReference type="InterPro" id="IPR050169">
    <property type="entry name" value="Krueppel_C2H2_ZnF"/>
</dbReference>
<dbReference type="Gene3D" id="3.30.160.60">
    <property type="entry name" value="Classic Zinc Finger"/>
    <property type="match status" value="2"/>
</dbReference>
<dbReference type="SUPFAM" id="SSF109640">
    <property type="entry name" value="KRAB domain (Kruppel-associated box)"/>
    <property type="match status" value="1"/>
</dbReference>
<dbReference type="SUPFAM" id="SSF57667">
    <property type="entry name" value="beta-beta-alpha zinc fingers"/>
    <property type="match status" value="1"/>
</dbReference>
<keyword evidence="1" id="KW-0479">Metal-binding</keyword>
<dbReference type="FunCoup" id="G5AML8">
    <property type="interactions" value="2091"/>
</dbReference>
<dbReference type="PROSITE" id="PS00028">
    <property type="entry name" value="ZINC_FINGER_C2H2_1"/>
    <property type="match status" value="1"/>
</dbReference>
<dbReference type="SMART" id="SM00349">
    <property type="entry name" value="KRAB"/>
    <property type="match status" value="1"/>
</dbReference>
<dbReference type="FunFam" id="3.30.160.60:FF:001242">
    <property type="entry name" value="zinc finger protein 746 isoform X1"/>
    <property type="match status" value="1"/>
</dbReference>
<dbReference type="InParanoid" id="G5AML8"/>
<dbReference type="Gene3D" id="6.10.140.140">
    <property type="match status" value="1"/>
</dbReference>
<dbReference type="Proteomes" id="UP000006813">
    <property type="component" value="Unassembled WGS sequence"/>
</dbReference>
<feature type="domain" description="C2H2-type" evidence="7">
    <location>
        <begin position="469"/>
        <end position="504"/>
    </location>
</feature>
<dbReference type="GO" id="GO:0006355">
    <property type="term" value="P:regulation of DNA-templated transcription"/>
    <property type="evidence" value="ECO:0007669"/>
    <property type="project" value="InterPro"/>
</dbReference>
<dbReference type="PROSITE" id="PS50157">
    <property type="entry name" value="ZINC_FINGER_C2H2_2"/>
    <property type="match status" value="2"/>
</dbReference>
<dbReference type="InterPro" id="IPR013087">
    <property type="entry name" value="Znf_C2H2_type"/>
</dbReference>
<evidence type="ECO:0000256" key="3">
    <source>
        <dbReference type="ARBA" id="ARBA00022771"/>
    </source>
</evidence>
<evidence type="ECO:0000256" key="1">
    <source>
        <dbReference type="ARBA" id="ARBA00022723"/>
    </source>
</evidence>
<dbReference type="CDD" id="cd07765">
    <property type="entry name" value="KRAB_A-box"/>
    <property type="match status" value="1"/>
</dbReference>
<feature type="compositionally biased region" description="Polar residues" evidence="6">
    <location>
        <begin position="247"/>
        <end position="267"/>
    </location>
</feature>
<feature type="domain" description="C2H2-type" evidence="7">
    <location>
        <begin position="505"/>
        <end position="532"/>
    </location>
</feature>
<dbReference type="InterPro" id="IPR003655">
    <property type="entry name" value="aKRAB"/>
</dbReference>
<dbReference type="PROSITE" id="PS50805">
    <property type="entry name" value="KRAB"/>
    <property type="match status" value="1"/>
</dbReference>
<name>G5AML8_HETGA</name>
<organism evidence="10 11">
    <name type="scientific">Heterocephalus glaber</name>
    <name type="common">Naked mole rat</name>
    <dbReference type="NCBI Taxonomy" id="10181"/>
    <lineage>
        <taxon>Eukaryota</taxon>
        <taxon>Metazoa</taxon>
        <taxon>Chordata</taxon>
        <taxon>Craniata</taxon>
        <taxon>Vertebrata</taxon>
        <taxon>Euteleostomi</taxon>
        <taxon>Mammalia</taxon>
        <taxon>Eutheria</taxon>
        <taxon>Euarchontoglires</taxon>
        <taxon>Glires</taxon>
        <taxon>Rodentia</taxon>
        <taxon>Hystricomorpha</taxon>
        <taxon>Bathyergidae</taxon>
        <taxon>Heterocephalus</taxon>
    </lineage>
</organism>
<dbReference type="InterPro" id="IPR036051">
    <property type="entry name" value="KRAB_dom_sf"/>
</dbReference>
<dbReference type="PROSITE" id="PS50806">
    <property type="entry name" value="KRAB_RELATED"/>
    <property type="match status" value="1"/>
</dbReference>
<feature type="region of interest" description="Disordered" evidence="6">
    <location>
        <begin position="233"/>
        <end position="277"/>
    </location>
</feature>
<dbReference type="PANTHER" id="PTHR23232">
    <property type="entry name" value="KRAB DOMAIN C2H2 ZINC FINGER"/>
    <property type="match status" value="1"/>
</dbReference>
<gene>
    <name evidence="10" type="ORF">GW7_03475</name>
</gene>
<dbReference type="InterPro" id="IPR036236">
    <property type="entry name" value="Znf_C2H2_sf"/>
</dbReference>
<evidence type="ECO:0000259" key="9">
    <source>
        <dbReference type="PROSITE" id="PS50806"/>
    </source>
</evidence>